<sequence length="107" mass="12788">MKIQPFSLKLTLIRIHTSGWVFNENVSGFSIDKYSYFKKNLKNQEKEHFLTLLQKYKEKKIPLSSLLSVLKSWALRFEEQYLLRQTYFEPYPETLVEISDSGKGRDY</sequence>
<accession>A0A9X6LXE7</accession>
<dbReference type="Pfam" id="PF08349">
    <property type="entry name" value="DUF1722"/>
    <property type="match status" value="1"/>
</dbReference>
<proteinExistence type="predicted"/>
<organism evidence="2 3">
    <name type="scientific">Bacillus thuringiensis subsp. higo</name>
    <dbReference type="NCBI Taxonomy" id="132266"/>
    <lineage>
        <taxon>Bacteria</taxon>
        <taxon>Bacillati</taxon>
        <taxon>Bacillota</taxon>
        <taxon>Bacilli</taxon>
        <taxon>Bacillales</taxon>
        <taxon>Bacillaceae</taxon>
        <taxon>Bacillus</taxon>
        <taxon>Bacillus cereus group</taxon>
    </lineage>
</organism>
<evidence type="ECO:0000259" key="1">
    <source>
        <dbReference type="Pfam" id="PF08349"/>
    </source>
</evidence>
<evidence type="ECO:0000313" key="2">
    <source>
        <dbReference type="EMBL" id="OUB59710.1"/>
    </source>
</evidence>
<evidence type="ECO:0000313" key="3">
    <source>
        <dbReference type="Proteomes" id="UP000194816"/>
    </source>
</evidence>
<name>A0A9X6LXE7_BACUH</name>
<dbReference type="InterPro" id="IPR013560">
    <property type="entry name" value="DUF1722"/>
</dbReference>
<gene>
    <name evidence="2" type="ORF">BK716_03725</name>
</gene>
<reference evidence="2 3" key="1">
    <citation type="submission" date="2016-10" db="EMBL/GenBank/DDBJ databases">
        <title>Comparative genomics of Bacillus thuringiensis reveals a path to pathogens against multiple invertebrate hosts.</title>
        <authorList>
            <person name="Zheng J."/>
            <person name="Gao Q."/>
            <person name="Liu H."/>
            <person name="Peng D."/>
            <person name="Ruan L."/>
            <person name="Sun M."/>
        </authorList>
    </citation>
    <scope>NUCLEOTIDE SEQUENCE [LARGE SCALE GENOMIC DNA]</scope>
    <source>
        <strain evidence="2">BGSC 4AU1</strain>
    </source>
</reference>
<dbReference type="AlphaFoldDB" id="A0A9X6LXE7"/>
<dbReference type="Proteomes" id="UP000194816">
    <property type="component" value="Unassembled WGS sequence"/>
</dbReference>
<feature type="domain" description="DUF1722" evidence="1">
    <location>
        <begin position="34"/>
        <end position="92"/>
    </location>
</feature>
<dbReference type="EMBL" id="MOOK01000042">
    <property type="protein sequence ID" value="OUB59710.1"/>
    <property type="molecule type" value="Genomic_DNA"/>
</dbReference>
<comment type="caution">
    <text evidence="2">The sequence shown here is derived from an EMBL/GenBank/DDBJ whole genome shotgun (WGS) entry which is preliminary data.</text>
</comment>
<protein>
    <recommendedName>
        <fullName evidence="1">DUF1722 domain-containing protein</fullName>
    </recommendedName>
</protein>